<sequence length="153" mass="17535">MLLPLHEVCFNIVEAAQHFHFRVNGKTEPAEELKNLVMFSEFWSADNFAKLITPERKVATGRHRCILLTKRTSRGISRIDVSLVPRFNLRCIQFVERRDRHVDLAANFKNFGTSFRKPVRNAGDRLHVCSDILANATVTASCRLHQDAVFISD</sequence>
<dbReference type="AlphaFoldDB" id="A0A6J7JM55"/>
<proteinExistence type="predicted"/>
<protein>
    <submittedName>
        <fullName evidence="1">Unannotated protein</fullName>
    </submittedName>
</protein>
<reference evidence="1" key="1">
    <citation type="submission" date="2020-05" db="EMBL/GenBank/DDBJ databases">
        <authorList>
            <person name="Chiriac C."/>
            <person name="Salcher M."/>
            <person name="Ghai R."/>
            <person name="Kavagutti S V."/>
        </authorList>
    </citation>
    <scope>NUCLEOTIDE SEQUENCE</scope>
</reference>
<organism evidence="1">
    <name type="scientific">freshwater metagenome</name>
    <dbReference type="NCBI Taxonomy" id="449393"/>
    <lineage>
        <taxon>unclassified sequences</taxon>
        <taxon>metagenomes</taxon>
        <taxon>ecological metagenomes</taxon>
    </lineage>
</organism>
<dbReference type="EMBL" id="CAFBNJ010000013">
    <property type="protein sequence ID" value="CAB4944426.1"/>
    <property type="molecule type" value="Genomic_DNA"/>
</dbReference>
<accession>A0A6J7JM55</accession>
<gene>
    <name evidence="1" type="ORF">UFOPK3785_00416</name>
</gene>
<evidence type="ECO:0000313" key="1">
    <source>
        <dbReference type="EMBL" id="CAB4944426.1"/>
    </source>
</evidence>
<name>A0A6J7JM55_9ZZZZ</name>